<evidence type="ECO:0000256" key="10">
    <source>
        <dbReference type="ARBA" id="ARBA00022989"/>
    </source>
</evidence>
<comment type="subcellular location">
    <subcellularLocation>
        <location evidence="2">Membrane</location>
        <topology evidence="2">Multi-pass membrane protein</topology>
    </subcellularLocation>
</comment>
<dbReference type="InterPro" id="IPR003661">
    <property type="entry name" value="HisK_dim/P_dom"/>
</dbReference>
<dbReference type="InterPro" id="IPR003594">
    <property type="entry name" value="HATPase_dom"/>
</dbReference>
<dbReference type="PANTHER" id="PTHR42878">
    <property type="entry name" value="TWO-COMPONENT HISTIDINE KINASE"/>
    <property type="match status" value="1"/>
</dbReference>
<dbReference type="SMART" id="SM00091">
    <property type="entry name" value="PAS"/>
    <property type="match status" value="1"/>
</dbReference>
<dbReference type="InterPro" id="IPR035965">
    <property type="entry name" value="PAS-like_dom_sf"/>
</dbReference>
<dbReference type="EC" id="2.7.13.3" evidence="3"/>
<dbReference type="NCBIfam" id="TIGR00229">
    <property type="entry name" value="sensory_box"/>
    <property type="match status" value="1"/>
</dbReference>
<evidence type="ECO:0000256" key="7">
    <source>
        <dbReference type="ARBA" id="ARBA00022741"/>
    </source>
</evidence>
<dbReference type="InterPro" id="IPR000014">
    <property type="entry name" value="PAS"/>
</dbReference>
<reference evidence="16" key="1">
    <citation type="submission" date="2023-07" db="EMBL/GenBank/DDBJ databases">
        <title>The genome sequence of Rhodocytophaga aerolata KACC 12507.</title>
        <authorList>
            <person name="Zhang X."/>
        </authorList>
    </citation>
    <scope>NUCLEOTIDE SEQUENCE</scope>
    <source>
        <strain evidence="16">KACC 12507</strain>
    </source>
</reference>
<dbReference type="RefSeq" id="WP_302040854.1">
    <property type="nucleotide sequence ID" value="NZ_JAUKPO010000025.1"/>
</dbReference>
<dbReference type="InterPro" id="IPR004358">
    <property type="entry name" value="Sig_transdc_His_kin-like_C"/>
</dbReference>
<dbReference type="InterPro" id="IPR005467">
    <property type="entry name" value="His_kinase_dom"/>
</dbReference>
<comment type="caution">
    <text evidence="16">The sequence shown here is derived from an EMBL/GenBank/DDBJ whole genome shotgun (WGS) entry which is preliminary data.</text>
</comment>
<dbReference type="InterPro" id="IPR013767">
    <property type="entry name" value="PAS_fold"/>
</dbReference>
<dbReference type="PRINTS" id="PR00344">
    <property type="entry name" value="BCTRLSENSOR"/>
</dbReference>
<dbReference type="InterPro" id="IPR050351">
    <property type="entry name" value="BphY/WalK/GraS-like"/>
</dbReference>
<name>A0ABT8RD75_9BACT</name>
<dbReference type="PANTHER" id="PTHR42878:SF7">
    <property type="entry name" value="SENSOR HISTIDINE KINASE GLRK"/>
    <property type="match status" value="1"/>
</dbReference>
<keyword evidence="12 13" id="KW-0472">Membrane</keyword>
<keyword evidence="8 16" id="KW-0418">Kinase</keyword>
<evidence type="ECO:0000259" key="14">
    <source>
        <dbReference type="PROSITE" id="PS50109"/>
    </source>
</evidence>
<dbReference type="Gene3D" id="1.10.287.130">
    <property type="match status" value="1"/>
</dbReference>
<keyword evidence="11" id="KW-0902">Two-component regulatory system</keyword>
<keyword evidence="7" id="KW-0547">Nucleotide-binding</keyword>
<evidence type="ECO:0000256" key="1">
    <source>
        <dbReference type="ARBA" id="ARBA00000085"/>
    </source>
</evidence>
<proteinExistence type="predicted"/>
<dbReference type="CDD" id="cd00130">
    <property type="entry name" value="PAS"/>
    <property type="match status" value="1"/>
</dbReference>
<dbReference type="CDD" id="cd00075">
    <property type="entry name" value="HATPase"/>
    <property type="match status" value="1"/>
</dbReference>
<organism evidence="16 17">
    <name type="scientific">Rhodocytophaga aerolata</name>
    <dbReference type="NCBI Taxonomy" id="455078"/>
    <lineage>
        <taxon>Bacteria</taxon>
        <taxon>Pseudomonadati</taxon>
        <taxon>Bacteroidota</taxon>
        <taxon>Cytophagia</taxon>
        <taxon>Cytophagales</taxon>
        <taxon>Rhodocytophagaceae</taxon>
        <taxon>Rhodocytophaga</taxon>
    </lineage>
</organism>
<sequence length="425" mass="48857">MEYSLLPKRTAFLFFAFGLCWIVLSDALINYLFRNTEAFLYISIIKGILFAAFSAFFIFIILQSHNRQLRAGEKLVTAAEAKFKLMFDNNPIPMWVYDMKTLQFLMVNNAAVATYGYSREQFLSMNLLDIRPKEDYSLLTENIHKDHNDRFTFSGVWRHLKKNGNILYVEINSHPIELNGVAAKLVLSFDVTQRVKTQEEIKLAVNELNNFVYRASHDLRGPLARLIGLSNLVLLDRISIHREEYDHLIHDTAILLDNMLKRLLSVNNLKEYSPESEEINLYSLTEEIIRLTKENNVNQHIAIENLIPPQTIIRSDKNIVELALENIIENSIKYADVTRNKCPYVKIMATSVKNQLIIYVRDNGIGIPQSLKDKIFNLFFRGTELSKGSGLGLYIAQTAVKKLDGEVVFLADNPDETVFEIRIPC</sequence>
<feature type="transmembrane region" description="Helical" evidence="13">
    <location>
        <begin position="39"/>
        <end position="62"/>
    </location>
</feature>
<dbReference type="PROSITE" id="PS50109">
    <property type="entry name" value="HIS_KIN"/>
    <property type="match status" value="1"/>
</dbReference>
<evidence type="ECO:0000256" key="11">
    <source>
        <dbReference type="ARBA" id="ARBA00023012"/>
    </source>
</evidence>
<feature type="transmembrane region" description="Helical" evidence="13">
    <location>
        <begin position="12"/>
        <end position="33"/>
    </location>
</feature>
<keyword evidence="10 13" id="KW-1133">Transmembrane helix</keyword>
<comment type="catalytic activity">
    <reaction evidence="1">
        <text>ATP + protein L-histidine = ADP + protein N-phospho-L-histidine.</text>
        <dbReference type="EC" id="2.7.13.3"/>
    </reaction>
</comment>
<keyword evidence="17" id="KW-1185">Reference proteome</keyword>
<dbReference type="Pfam" id="PF00989">
    <property type="entry name" value="PAS"/>
    <property type="match status" value="1"/>
</dbReference>
<dbReference type="Gene3D" id="3.30.565.10">
    <property type="entry name" value="Histidine kinase-like ATPase, C-terminal domain"/>
    <property type="match status" value="1"/>
</dbReference>
<dbReference type="EMBL" id="JAUKPO010000025">
    <property type="protein sequence ID" value="MDO1450051.1"/>
    <property type="molecule type" value="Genomic_DNA"/>
</dbReference>
<evidence type="ECO:0000259" key="15">
    <source>
        <dbReference type="PROSITE" id="PS50112"/>
    </source>
</evidence>
<evidence type="ECO:0000256" key="3">
    <source>
        <dbReference type="ARBA" id="ARBA00012438"/>
    </source>
</evidence>
<dbReference type="SUPFAM" id="SSF47384">
    <property type="entry name" value="Homodimeric domain of signal transducing histidine kinase"/>
    <property type="match status" value="1"/>
</dbReference>
<evidence type="ECO:0000256" key="12">
    <source>
        <dbReference type="ARBA" id="ARBA00023136"/>
    </source>
</evidence>
<dbReference type="SUPFAM" id="SSF55874">
    <property type="entry name" value="ATPase domain of HSP90 chaperone/DNA topoisomerase II/histidine kinase"/>
    <property type="match status" value="1"/>
</dbReference>
<gene>
    <name evidence="16" type="ORF">Q0590_27470</name>
</gene>
<evidence type="ECO:0000256" key="5">
    <source>
        <dbReference type="ARBA" id="ARBA00022679"/>
    </source>
</evidence>
<evidence type="ECO:0000313" key="16">
    <source>
        <dbReference type="EMBL" id="MDO1450051.1"/>
    </source>
</evidence>
<evidence type="ECO:0000256" key="8">
    <source>
        <dbReference type="ARBA" id="ARBA00022777"/>
    </source>
</evidence>
<dbReference type="GO" id="GO:0004673">
    <property type="term" value="F:protein histidine kinase activity"/>
    <property type="evidence" value="ECO:0007669"/>
    <property type="project" value="UniProtKB-EC"/>
</dbReference>
<keyword evidence="6 13" id="KW-0812">Transmembrane</keyword>
<evidence type="ECO:0000256" key="13">
    <source>
        <dbReference type="SAM" id="Phobius"/>
    </source>
</evidence>
<dbReference type="Gene3D" id="3.30.450.20">
    <property type="entry name" value="PAS domain"/>
    <property type="match status" value="1"/>
</dbReference>
<feature type="domain" description="Histidine kinase" evidence="14">
    <location>
        <begin position="214"/>
        <end position="425"/>
    </location>
</feature>
<feature type="domain" description="PAS" evidence="15">
    <location>
        <begin position="79"/>
        <end position="150"/>
    </location>
</feature>
<dbReference type="PROSITE" id="PS50112">
    <property type="entry name" value="PAS"/>
    <property type="match status" value="1"/>
</dbReference>
<keyword evidence="4" id="KW-0597">Phosphoprotein</keyword>
<dbReference type="SUPFAM" id="SSF55785">
    <property type="entry name" value="PYP-like sensor domain (PAS domain)"/>
    <property type="match status" value="1"/>
</dbReference>
<evidence type="ECO:0000256" key="6">
    <source>
        <dbReference type="ARBA" id="ARBA00022692"/>
    </source>
</evidence>
<keyword evidence="5 16" id="KW-0808">Transferase</keyword>
<accession>A0ABT8RD75</accession>
<dbReference type="Proteomes" id="UP001168528">
    <property type="component" value="Unassembled WGS sequence"/>
</dbReference>
<evidence type="ECO:0000256" key="2">
    <source>
        <dbReference type="ARBA" id="ARBA00004141"/>
    </source>
</evidence>
<dbReference type="CDD" id="cd00082">
    <property type="entry name" value="HisKA"/>
    <property type="match status" value="1"/>
</dbReference>
<dbReference type="InterPro" id="IPR036890">
    <property type="entry name" value="HATPase_C_sf"/>
</dbReference>
<evidence type="ECO:0000256" key="4">
    <source>
        <dbReference type="ARBA" id="ARBA00022553"/>
    </source>
</evidence>
<dbReference type="Pfam" id="PF02518">
    <property type="entry name" value="HATPase_c"/>
    <property type="match status" value="1"/>
</dbReference>
<evidence type="ECO:0000313" key="17">
    <source>
        <dbReference type="Proteomes" id="UP001168528"/>
    </source>
</evidence>
<protein>
    <recommendedName>
        <fullName evidence="3">histidine kinase</fullName>
        <ecNumber evidence="3">2.7.13.3</ecNumber>
    </recommendedName>
</protein>
<dbReference type="SMART" id="SM00387">
    <property type="entry name" value="HATPase_c"/>
    <property type="match status" value="1"/>
</dbReference>
<keyword evidence="9" id="KW-0067">ATP-binding</keyword>
<dbReference type="InterPro" id="IPR036097">
    <property type="entry name" value="HisK_dim/P_sf"/>
</dbReference>
<evidence type="ECO:0000256" key="9">
    <source>
        <dbReference type="ARBA" id="ARBA00022840"/>
    </source>
</evidence>